<reference evidence="1" key="1">
    <citation type="submission" date="2022-08" db="EMBL/GenBank/DDBJ databases">
        <title>Polycladomyces zharkentsis sp. nov., a novel thermophilic CMC and starch-degrading bacterium isolated from a geothermal spring in Kazakhstan.</title>
        <authorList>
            <person name="Mashzhan A."/>
            <person name="Kistaubaeva A."/>
            <person name="Javier-Lopez R."/>
            <person name="Birkeland N.-K."/>
        </authorList>
    </citation>
    <scope>NUCLEOTIDE SEQUENCE</scope>
    <source>
        <strain evidence="1">KSR 13</strain>
    </source>
</reference>
<protein>
    <submittedName>
        <fullName evidence="1">Uncharacterized protein</fullName>
    </submittedName>
</protein>
<keyword evidence="2" id="KW-1185">Reference proteome</keyword>
<comment type="caution">
    <text evidence="1">The sequence shown here is derived from an EMBL/GenBank/DDBJ whole genome shotgun (WGS) entry which is preliminary data.</text>
</comment>
<dbReference type="EMBL" id="JANRHH010000045">
    <property type="protein sequence ID" value="MDN4594732.1"/>
    <property type="molecule type" value="Genomic_DNA"/>
</dbReference>
<organism evidence="1 2">
    <name type="scientific">Polycladomyces subterraneus</name>
    <dbReference type="NCBI Taxonomy" id="1016997"/>
    <lineage>
        <taxon>Bacteria</taxon>
        <taxon>Bacillati</taxon>
        <taxon>Bacillota</taxon>
        <taxon>Bacilli</taxon>
        <taxon>Bacillales</taxon>
        <taxon>Thermoactinomycetaceae</taxon>
        <taxon>Polycladomyces</taxon>
    </lineage>
</organism>
<gene>
    <name evidence="1" type="ORF">NWF35_12720</name>
</gene>
<name>A0ABT8IPQ5_9BACL</name>
<sequence>MPAFLLKGNMVQSRTFAVERRIGKPLPTVYTIASWENGVAVQGIQDQ</sequence>
<evidence type="ECO:0000313" key="2">
    <source>
        <dbReference type="Proteomes" id="UP001174196"/>
    </source>
</evidence>
<dbReference type="RefSeq" id="WP_301239550.1">
    <property type="nucleotide sequence ID" value="NZ_JANRHH010000045.1"/>
</dbReference>
<proteinExistence type="predicted"/>
<dbReference type="Proteomes" id="UP001174196">
    <property type="component" value="Unassembled WGS sequence"/>
</dbReference>
<accession>A0ABT8IPQ5</accession>
<evidence type="ECO:0000313" key="1">
    <source>
        <dbReference type="EMBL" id="MDN4594732.1"/>
    </source>
</evidence>